<dbReference type="PROSITE" id="PS50157">
    <property type="entry name" value="ZINC_FINGER_C2H2_2"/>
    <property type="match status" value="4"/>
</dbReference>
<dbReference type="PROSITE" id="PS00028">
    <property type="entry name" value="ZINC_FINGER_C2H2_1"/>
    <property type="match status" value="4"/>
</dbReference>
<evidence type="ECO:0000313" key="9">
    <source>
        <dbReference type="Proteomes" id="UP001153954"/>
    </source>
</evidence>
<gene>
    <name evidence="8" type="ORF">EEDITHA_LOCUS11806</name>
</gene>
<organism evidence="8 9">
    <name type="scientific">Euphydryas editha</name>
    <name type="common">Edith's checkerspot</name>
    <dbReference type="NCBI Taxonomy" id="104508"/>
    <lineage>
        <taxon>Eukaryota</taxon>
        <taxon>Metazoa</taxon>
        <taxon>Ecdysozoa</taxon>
        <taxon>Arthropoda</taxon>
        <taxon>Hexapoda</taxon>
        <taxon>Insecta</taxon>
        <taxon>Pterygota</taxon>
        <taxon>Neoptera</taxon>
        <taxon>Endopterygota</taxon>
        <taxon>Lepidoptera</taxon>
        <taxon>Glossata</taxon>
        <taxon>Ditrysia</taxon>
        <taxon>Papilionoidea</taxon>
        <taxon>Nymphalidae</taxon>
        <taxon>Nymphalinae</taxon>
        <taxon>Euphydryas</taxon>
    </lineage>
</organism>
<proteinExistence type="predicted"/>
<evidence type="ECO:0000259" key="7">
    <source>
        <dbReference type="PROSITE" id="PS50157"/>
    </source>
</evidence>
<dbReference type="InterPro" id="IPR013087">
    <property type="entry name" value="Znf_C2H2_type"/>
</dbReference>
<feature type="domain" description="C2H2-type" evidence="7">
    <location>
        <begin position="356"/>
        <end position="384"/>
    </location>
</feature>
<dbReference type="GO" id="GO:0000981">
    <property type="term" value="F:DNA-binding transcription factor activity, RNA polymerase II-specific"/>
    <property type="evidence" value="ECO:0007669"/>
    <property type="project" value="TreeGrafter"/>
</dbReference>
<dbReference type="PANTHER" id="PTHR24379">
    <property type="entry name" value="KRAB AND ZINC FINGER DOMAIN-CONTAINING"/>
    <property type="match status" value="1"/>
</dbReference>
<keyword evidence="4" id="KW-0862">Zinc</keyword>
<sequence length="394" mass="45790">MEKDEDMFIVIIGDENTDNFPAPIQIKQEPLNTNEVKQVIDYLRNDEDVQQLQKLDLFVVKEETLESFDSNDISEITSNSDIKNNVYYKNDDADDEYTPDYLEESLDGFSDNMSDDSSKEKERKNAHRTKMLKPSERYSYIKELRTNFPELKEDPYLLVTCLVEIMKATKPPPPPQDYYIMNGIMLECVKCGHQSESIPAAGRHYQEKHGERYLFCYACGVNFRSRTNLYKHEKRCGAPEAAIVLRARALTLGRKGRSRPYIPTFTDDKPKKFECSECSASFSNKYTLQAHELLHRGERPHRCRLCAAAYTSRTALARHTKKHGDDQFICDHCNRSFKVKAALVAHMDTHRSEKRFGCVECPKRYSQKAALQWHVRREHRRLPPPCACRLCPKR</sequence>
<dbReference type="AlphaFoldDB" id="A0AAU9U9F8"/>
<evidence type="ECO:0000256" key="4">
    <source>
        <dbReference type="ARBA" id="ARBA00022833"/>
    </source>
</evidence>
<feature type="domain" description="C2H2-type" evidence="7">
    <location>
        <begin position="301"/>
        <end position="328"/>
    </location>
</feature>
<dbReference type="Pfam" id="PF00096">
    <property type="entry name" value="zf-C2H2"/>
    <property type="match status" value="3"/>
</dbReference>
<dbReference type="GO" id="GO:0008270">
    <property type="term" value="F:zinc ion binding"/>
    <property type="evidence" value="ECO:0007669"/>
    <property type="project" value="UniProtKB-KW"/>
</dbReference>
<dbReference type="SMART" id="SM00355">
    <property type="entry name" value="ZnF_C2H2"/>
    <property type="match status" value="6"/>
</dbReference>
<feature type="domain" description="C2H2-type" evidence="7">
    <location>
        <begin position="328"/>
        <end position="355"/>
    </location>
</feature>
<dbReference type="Gene3D" id="3.30.160.60">
    <property type="entry name" value="Classic Zinc Finger"/>
    <property type="match status" value="4"/>
</dbReference>
<feature type="domain" description="C2H2-type" evidence="7">
    <location>
        <begin position="273"/>
        <end position="300"/>
    </location>
</feature>
<evidence type="ECO:0000256" key="3">
    <source>
        <dbReference type="ARBA" id="ARBA00022771"/>
    </source>
</evidence>
<dbReference type="PANTHER" id="PTHR24379:SF127">
    <property type="entry name" value="BLOODY FINGERS-RELATED"/>
    <property type="match status" value="1"/>
</dbReference>
<dbReference type="EMBL" id="CAKOGL010000016">
    <property type="protein sequence ID" value="CAH2096469.1"/>
    <property type="molecule type" value="Genomic_DNA"/>
</dbReference>
<evidence type="ECO:0000256" key="2">
    <source>
        <dbReference type="ARBA" id="ARBA00022737"/>
    </source>
</evidence>
<dbReference type="GO" id="GO:0005634">
    <property type="term" value="C:nucleus"/>
    <property type="evidence" value="ECO:0007669"/>
    <property type="project" value="TreeGrafter"/>
</dbReference>
<keyword evidence="9" id="KW-1185">Reference proteome</keyword>
<dbReference type="SUPFAM" id="SSF57667">
    <property type="entry name" value="beta-beta-alpha zinc fingers"/>
    <property type="match status" value="2"/>
</dbReference>
<feature type="compositionally biased region" description="Acidic residues" evidence="6">
    <location>
        <begin position="92"/>
        <end position="106"/>
    </location>
</feature>
<keyword evidence="2" id="KW-0677">Repeat</keyword>
<dbReference type="Proteomes" id="UP001153954">
    <property type="component" value="Unassembled WGS sequence"/>
</dbReference>
<evidence type="ECO:0000256" key="6">
    <source>
        <dbReference type="SAM" id="MobiDB-lite"/>
    </source>
</evidence>
<accession>A0AAU9U9F8</accession>
<dbReference type="InterPro" id="IPR036236">
    <property type="entry name" value="Znf_C2H2_sf"/>
</dbReference>
<reference evidence="8" key="1">
    <citation type="submission" date="2022-03" db="EMBL/GenBank/DDBJ databases">
        <authorList>
            <person name="Tunstrom K."/>
        </authorList>
    </citation>
    <scope>NUCLEOTIDE SEQUENCE</scope>
</reference>
<protein>
    <recommendedName>
        <fullName evidence="7">C2H2-type domain-containing protein</fullName>
    </recommendedName>
</protein>
<comment type="caution">
    <text evidence="8">The sequence shown here is derived from an EMBL/GenBank/DDBJ whole genome shotgun (WGS) entry which is preliminary data.</text>
</comment>
<keyword evidence="3 5" id="KW-0863">Zinc-finger</keyword>
<evidence type="ECO:0000256" key="5">
    <source>
        <dbReference type="PROSITE-ProRule" id="PRU00042"/>
    </source>
</evidence>
<feature type="region of interest" description="Disordered" evidence="6">
    <location>
        <begin position="85"/>
        <end position="127"/>
    </location>
</feature>
<evidence type="ECO:0000313" key="8">
    <source>
        <dbReference type="EMBL" id="CAH2096469.1"/>
    </source>
</evidence>
<name>A0AAU9U9F8_EUPED</name>
<keyword evidence="1" id="KW-0479">Metal-binding</keyword>
<evidence type="ECO:0000256" key="1">
    <source>
        <dbReference type="ARBA" id="ARBA00022723"/>
    </source>
</evidence>
<dbReference type="GO" id="GO:0000977">
    <property type="term" value="F:RNA polymerase II transcription regulatory region sequence-specific DNA binding"/>
    <property type="evidence" value="ECO:0007669"/>
    <property type="project" value="TreeGrafter"/>
</dbReference>